<dbReference type="SUPFAM" id="SSF117396">
    <property type="entry name" value="TM1631-like"/>
    <property type="match status" value="1"/>
</dbReference>
<dbReference type="InterPro" id="IPR002763">
    <property type="entry name" value="DUF72"/>
</dbReference>
<evidence type="ECO:0000313" key="1">
    <source>
        <dbReference type="EMBL" id="KMO70621.1"/>
    </source>
</evidence>
<dbReference type="PATRIC" id="fig|37916.4.peg.5524"/>
<dbReference type="SMR" id="A0A0J6YCQ9"/>
<reference evidence="1 2" key="1">
    <citation type="journal article" date="2015" name="Genome Biol. Evol.">
        <title>Characterization of Three Mycobacterium spp. with Potential Use in Bioremediation by Genome Sequencing and Comparative Genomics.</title>
        <authorList>
            <person name="Das S."/>
            <person name="Pettersson B.M."/>
            <person name="Behra P.R."/>
            <person name="Ramesh M."/>
            <person name="Dasgupta S."/>
            <person name="Bhattacharya A."/>
            <person name="Kirsebom L.A."/>
        </authorList>
    </citation>
    <scope>NUCLEOTIDE SEQUENCE [LARGE SCALE GENOMIC DNA]</scope>
    <source>
        <strain evidence="1 2">DSM 43826</strain>
    </source>
</reference>
<keyword evidence="2" id="KW-1185">Reference proteome</keyword>
<gene>
    <name evidence="1" type="ORF">MCHLDSM_05513</name>
</gene>
<dbReference type="Pfam" id="PF01904">
    <property type="entry name" value="DUF72"/>
    <property type="match status" value="1"/>
</dbReference>
<sequence length="253" mass="28562">MIGKRAGTRRAVTIRIGTSGWSYNHWVGVLYERGLAPGRRLERYAAEFDTVELNGSFYRWPPDAWFERWRDQLPPGFLMTVKAARGLTHARRLSSPEVWVERLHRGWSALGDRAGPLLVQLPPTMERDDARLDHFLDVMPPAIPVAVEFRHPSWNDPGAFAVLERHGAAYVVMSGAGLPCLLTATARFVYVRLHGPDPGALYGGSYSPDDLRWWADRIREWDGQGRDVLVYFNNDLGGNAVRNARDLRTELAG</sequence>
<dbReference type="PANTHER" id="PTHR30348">
    <property type="entry name" value="UNCHARACTERIZED PROTEIN YECE"/>
    <property type="match status" value="1"/>
</dbReference>
<dbReference type="Proteomes" id="UP000036513">
    <property type="component" value="Unassembled WGS sequence"/>
</dbReference>
<dbReference type="EMBL" id="JYNL01000064">
    <property type="protein sequence ID" value="KMO70621.1"/>
    <property type="molecule type" value="Genomic_DNA"/>
</dbReference>
<name>A0A0J6YCQ9_9MYCO</name>
<protein>
    <recommendedName>
        <fullName evidence="3">Sensor histidine kinase</fullName>
    </recommendedName>
</protein>
<accession>A0A0J6YCQ9</accession>
<dbReference type="PANTHER" id="PTHR30348:SF4">
    <property type="entry name" value="DUF72 DOMAIN-CONTAINING PROTEIN"/>
    <property type="match status" value="1"/>
</dbReference>
<organism evidence="1 2">
    <name type="scientific">Mycolicibacterium chlorophenolicum</name>
    <dbReference type="NCBI Taxonomy" id="37916"/>
    <lineage>
        <taxon>Bacteria</taxon>
        <taxon>Bacillati</taxon>
        <taxon>Actinomycetota</taxon>
        <taxon>Actinomycetes</taxon>
        <taxon>Mycobacteriales</taxon>
        <taxon>Mycobacteriaceae</taxon>
        <taxon>Mycolicibacterium</taxon>
    </lineage>
</organism>
<dbReference type="AlphaFoldDB" id="A0A0J6YCQ9"/>
<evidence type="ECO:0008006" key="3">
    <source>
        <dbReference type="Google" id="ProtNLM"/>
    </source>
</evidence>
<dbReference type="Gene3D" id="3.20.20.410">
    <property type="entry name" value="Protein of unknown function UPF0759"/>
    <property type="match status" value="1"/>
</dbReference>
<dbReference type="InterPro" id="IPR036520">
    <property type="entry name" value="UPF0759_sf"/>
</dbReference>
<proteinExistence type="predicted"/>
<dbReference type="STRING" id="37916.MCHLDSM_05513"/>
<comment type="caution">
    <text evidence="1">The sequence shown here is derived from an EMBL/GenBank/DDBJ whole genome shotgun (WGS) entry which is preliminary data.</text>
</comment>
<evidence type="ECO:0000313" key="2">
    <source>
        <dbReference type="Proteomes" id="UP000036513"/>
    </source>
</evidence>